<organism evidence="2 3">
    <name type="scientific">Periconia macrospinosa</name>
    <dbReference type="NCBI Taxonomy" id="97972"/>
    <lineage>
        <taxon>Eukaryota</taxon>
        <taxon>Fungi</taxon>
        <taxon>Dikarya</taxon>
        <taxon>Ascomycota</taxon>
        <taxon>Pezizomycotina</taxon>
        <taxon>Dothideomycetes</taxon>
        <taxon>Pleosporomycetidae</taxon>
        <taxon>Pleosporales</taxon>
        <taxon>Massarineae</taxon>
        <taxon>Periconiaceae</taxon>
        <taxon>Periconia</taxon>
    </lineage>
</organism>
<feature type="transmembrane region" description="Helical" evidence="1">
    <location>
        <begin position="114"/>
        <end position="134"/>
    </location>
</feature>
<feature type="transmembrane region" description="Helical" evidence="1">
    <location>
        <begin position="72"/>
        <end position="94"/>
    </location>
</feature>
<evidence type="ECO:0000313" key="3">
    <source>
        <dbReference type="Proteomes" id="UP000244855"/>
    </source>
</evidence>
<dbReference type="PANTHER" id="PTHR37919">
    <property type="entry name" value="PROTEIN CBG05606"/>
    <property type="match status" value="1"/>
</dbReference>
<dbReference type="Proteomes" id="UP000244855">
    <property type="component" value="Unassembled WGS sequence"/>
</dbReference>
<keyword evidence="1" id="KW-1133">Transmembrane helix</keyword>
<dbReference type="OrthoDB" id="60858at2759"/>
<dbReference type="AlphaFoldDB" id="A0A2V1E416"/>
<accession>A0A2V1E416</accession>
<keyword evidence="1" id="KW-0812">Transmembrane</keyword>
<sequence length="184" mass="21404">MTWSHTPRLPILIWCLWVFPFTLWDTIYLVLRPYSLPSNKWHHPYFSGTFTIWASIDHIYGQEGYDEKEGFVLAQSVMNMLEAILCIVYAWYIWTNSTTGFWSATVTGKKGARAVLVGLSAGYVTAIKTALYFLREVFSGYKYTGHNEWKPFLVTWYGMKCVALPRDLTMLIVLAYFTPPRHYT</sequence>
<protein>
    <submittedName>
        <fullName evidence="2">Uncharacterized protein</fullName>
    </submittedName>
</protein>
<dbReference type="PANTHER" id="PTHR37919:SF2">
    <property type="entry name" value="EXPERA DOMAIN-CONTAINING PROTEIN"/>
    <property type="match status" value="1"/>
</dbReference>
<name>A0A2V1E416_9PLEO</name>
<proteinExistence type="predicted"/>
<evidence type="ECO:0000313" key="2">
    <source>
        <dbReference type="EMBL" id="PVI04892.1"/>
    </source>
</evidence>
<keyword evidence="3" id="KW-1185">Reference proteome</keyword>
<evidence type="ECO:0000256" key="1">
    <source>
        <dbReference type="SAM" id="Phobius"/>
    </source>
</evidence>
<reference evidence="2 3" key="1">
    <citation type="journal article" date="2018" name="Sci. Rep.">
        <title>Comparative genomics provides insights into the lifestyle and reveals functional heterogeneity of dark septate endophytic fungi.</title>
        <authorList>
            <person name="Knapp D.G."/>
            <person name="Nemeth J.B."/>
            <person name="Barry K."/>
            <person name="Hainaut M."/>
            <person name="Henrissat B."/>
            <person name="Johnson J."/>
            <person name="Kuo A."/>
            <person name="Lim J.H.P."/>
            <person name="Lipzen A."/>
            <person name="Nolan M."/>
            <person name="Ohm R.A."/>
            <person name="Tamas L."/>
            <person name="Grigoriev I.V."/>
            <person name="Spatafora J.W."/>
            <person name="Nagy L.G."/>
            <person name="Kovacs G.M."/>
        </authorList>
    </citation>
    <scope>NUCLEOTIDE SEQUENCE [LARGE SCALE GENOMIC DNA]</scope>
    <source>
        <strain evidence="2 3">DSE2036</strain>
    </source>
</reference>
<feature type="transmembrane region" description="Helical" evidence="1">
    <location>
        <begin position="12"/>
        <end position="31"/>
    </location>
</feature>
<dbReference type="EMBL" id="KZ805318">
    <property type="protein sequence ID" value="PVI04892.1"/>
    <property type="molecule type" value="Genomic_DNA"/>
</dbReference>
<gene>
    <name evidence="2" type="ORF">DM02DRAFT_651326</name>
</gene>
<keyword evidence="1" id="KW-0472">Membrane</keyword>